<dbReference type="Pfam" id="PF20143">
    <property type="entry name" value="NAD_kinase_C"/>
    <property type="match status" value="1"/>
</dbReference>
<gene>
    <name evidence="8" type="primary">LOC125316106</name>
</gene>
<keyword evidence="2" id="KW-0808">Transferase</keyword>
<dbReference type="Pfam" id="PF01513">
    <property type="entry name" value="NAD_kinase"/>
    <property type="match status" value="1"/>
</dbReference>
<name>A0ABM3HRS7_9MYRT</name>
<keyword evidence="3" id="KW-0418">Kinase</keyword>
<protein>
    <submittedName>
        <fullName evidence="8">NAD(H) kinase 1-like</fullName>
    </submittedName>
</protein>
<dbReference type="InterPro" id="IPR016064">
    <property type="entry name" value="NAD/diacylglycerol_kinase_sf"/>
</dbReference>
<evidence type="ECO:0000256" key="3">
    <source>
        <dbReference type="ARBA" id="ARBA00022777"/>
    </source>
</evidence>
<dbReference type="Gene3D" id="2.60.200.30">
    <property type="entry name" value="Probable inorganic polyphosphate/atp-NAD kinase, domain 2"/>
    <property type="match status" value="1"/>
</dbReference>
<accession>A0ABM3HRS7</accession>
<dbReference type="InterPro" id="IPR002504">
    <property type="entry name" value="NADK"/>
</dbReference>
<evidence type="ECO:0000256" key="6">
    <source>
        <dbReference type="SAM" id="MobiDB-lite"/>
    </source>
</evidence>
<dbReference type="PANTHER" id="PTHR20275:SF0">
    <property type="entry name" value="NAD KINASE"/>
    <property type="match status" value="1"/>
</dbReference>
<dbReference type="RefSeq" id="XP_048139288.1">
    <property type="nucleotide sequence ID" value="XM_048283331.1"/>
</dbReference>
<dbReference type="GeneID" id="125316106"/>
<dbReference type="InterPro" id="IPR017437">
    <property type="entry name" value="ATP-NAD_kinase_PpnK-typ_C"/>
</dbReference>
<dbReference type="InterPro" id="IPR017438">
    <property type="entry name" value="ATP-NAD_kinase_N"/>
</dbReference>
<evidence type="ECO:0000313" key="8">
    <source>
        <dbReference type="RefSeq" id="XP_048139288.1"/>
    </source>
</evidence>
<organism evidence="7 8">
    <name type="scientific">Rhodamnia argentea</name>
    <dbReference type="NCBI Taxonomy" id="178133"/>
    <lineage>
        <taxon>Eukaryota</taxon>
        <taxon>Viridiplantae</taxon>
        <taxon>Streptophyta</taxon>
        <taxon>Embryophyta</taxon>
        <taxon>Tracheophyta</taxon>
        <taxon>Spermatophyta</taxon>
        <taxon>Magnoliopsida</taxon>
        <taxon>eudicotyledons</taxon>
        <taxon>Gunneridae</taxon>
        <taxon>Pentapetalae</taxon>
        <taxon>rosids</taxon>
        <taxon>malvids</taxon>
        <taxon>Myrtales</taxon>
        <taxon>Myrtaceae</taxon>
        <taxon>Myrtoideae</taxon>
        <taxon>Myrteae</taxon>
        <taxon>Australasian group</taxon>
        <taxon>Rhodamnia</taxon>
    </lineage>
</organism>
<dbReference type="Proteomes" id="UP000827889">
    <property type="component" value="Chromosome 8"/>
</dbReference>
<dbReference type="Gene3D" id="3.40.50.10330">
    <property type="entry name" value="Probable inorganic polyphosphate/atp-NAD kinase, domain 1"/>
    <property type="match status" value="1"/>
</dbReference>
<sequence>MSPSKINPAIAIQELLQQNPAHDNDDRLRESTDALRTIAEASKQAAEEKDPAQADAAEWKGKFEQPDKISGGKHDVVHCESAQNLDDQNDSKNQTNEHGMGSNEVLSRGESDSAHRAIQNQMTEKVLFELTWSSKGNDIVSCEMGNIKTAGRTSEQITLTWKSEPQTVLIITKPNSTPVLDLCEDIVSWLYMHKKKIYVEPRVQEELLSISSSFKFVKIWQDDLQKKVDLLITLGGDGTVLWAASLFQGPVPPLVSFSLGSLGFMTPFSRDGYKKQLESIIKCPTRITLRHRLQCQIVGDSAEEENATAKTIFVLNEVTIDRGQSPYLTNLKCYCDGEYVTSVQGDGLILSTTSGSTAYSLAAGGSMVHPQVPGILMTPICPHSLSFRPLILPEHVTIGVEVPAGSRSSAWLSFDGKGRKELKTGDQLICSMAPWPVPTVCLNGSTRDFMCSILEGLNWNLRKTQSSDAPPQPQP</sequence>
<keyword evidence="4" id="KW-0521">NADP</keyword>
<keyword evidence="5" id="KW-0520">NAD</keyword>
<feature type="compositionally biased region" description="Polar residues" evidence="6">
    <location>
        <begin position="85"/>
        <end position="97"/>
    </location>
</feature>
<evidence type="ECO:0000256" key="1">
    <source>
        <dbReference type="ARBA" id="ARBA00010995"/>
    </source>
</evidence>
<feature type="region of interest" description="Disordered" evidence="6">
    <location>
        <begin position="85"/>
        <end position="116"/>
    </location>
</feature>
<comment type="similarity">
    <text evidence="1">Belongs to the NAD kinase family.</text>
</comment>
<evidence type="ECO:0000256" key="5">
    <source>
        <dbReference type="ARBA" id="ARBA00023027"/>
    </source>
</evidence>
<keyword evidence="7" id="KW-1185">Reference proteome</keyword>
<dbReference type="SUPFAM" id="SSF111331">
    <property type="entry name" value="NAD kinase/diacylglycerol kinase-like"/>
    <property type="match status" value="1"/>
</dbReference>
<proteinExistence type="inferred from homology"/>
<dbReference type="HAMAP" id="MF_00361">
    <property type="entry name" value="NAD_kinase"/>
    <property type="match status" value="1"/>
</dbReference>
<evidence type="ECO:0000256" key="2">
    <source>
        <dbReference type="ARBA" id="ARBA00022679"/>
    </source>
</evidence>
<reference evidence="8" key="1">
    <citation type="submission" date="2025-08" db="UniProtKB">
        <authorList>
            <consortium name="RefSeq"/>
        </authorList>
    </citation>
    <scope>IDENTIFICATION</scope>
    <source>
        <tissue evidence="8">Leaf</tissue>
    </source>
</reference>
<evidence type="ECO:0000256" key="4">
    <source>
        <dbReference type="ARBA" id="ARBA00022857"/>
    </source>
</evidence>
<dbReference type="PANTHER" id="PTHR20275">
    <property type="entry name" value="NAD KINASE"/>
    <property type="match status" value="1"/>
</dbReference>
<evidence type="ECO:0000313" key="7">
    <source>
        <dbReference type="Proteomes" id="UP000827889"/>
    </source>
</evidence>